<protein>
    <recommendedName>
        <fullName evidence="4">SMP-30/Gluconolactonase/LRE-like region domain-containing protein</fullName>
    </recommendedName>
</protein>
<dbReference type="Gene3D" id="2.120.10.30">
    <property type="entry name" value="TolB, C-terminal domain"/>
    <property type="match status" value="1"/>
</dbReference>
<evidence type="ECO:0000256" key="1">
    <source>
        <dbReference type="SAM" id="SignalP"/>
    </source>
</evidence>
<dbReference type="Proteomes" id="UP000007509">
    <property type="component" value="Unassembled WGS sequence"/>
</dbReference>
<dbReference type="PANTHER" id="PTHR31460">
    <property type="match status" value="1"/>
</dbReference>
<evidence type="ECO:0000313" key="3">
    <source>
        <dbReference type="Proteomes" id="UP000007509"/>
    </source>
</evidence>
<keyword evidence="3" id="KW-1185">Reference proteome</keyword>
<keyword evidence="1" id="KW-0732">Signal</keyword>
<name>J3CC17_9FLAO</name>
<dbReference type="PROSITE" id="PS51257">
    <property type="entry name" value="PROKAR_LIPOPROTEIN"/>
    <property type="match status" value="1"/>
</dbReference>
<dbReference type="EMBL" id="AKJY01000091">
    <property type="protein sequence ID" value="EJL68554.1"/>
    <property type="molecule type" value="Genomic_DNA"/>
</dbReference>
<dbReference type="PATRIC" id="fig|1144316.3.peg.3595"/>
<dbReference type="InterPro" id="IPR011042">
    <property type="entry name" value="6-blade_b-propeller_TolB-like"/>
</dbReference>
<dbReference type="OrthoDB" id="8584394at2"/>
<evidence type="ECO:0008006" key="4">
    <source>
        <dbReference type="Google" id="ProtNLM"/>
    </source>
</evidence>
<comment type="caution">
    <text evidence="2">The sequence shown here is derived from an EMBL/GenBank/DDBJ whole genome shotgun (WGS) entry which is preliminary data.</text>
</comment>
<dbReference type="PANTHER" id="PTHR31460:SF3">
    <property type="entry name" value="MESOCENTIN"/>
    <property type="match status" value="1"/>
</dbReference>
<dbReference type="InterPro" id="IPR053224">
    <property type="entry name" value="Sensory_adhesion_molecule"/>
</dbReference>
<reference evidence="2 3" key="1">
    <citation type="journal article" date="2012" name="J. Bacteriol.">
        <title>Twenty-one genome sequences from Pseudomonas species and 19 genome sequences from diverse bacteria isolated from the rhizosphere and endosphere of Populus deltoides.</title>
        <authorList>
            <person name="Brown S.D."/>
            <person name="Utturkar S.M."/>
            <person name="Klingeman D.M."/>
            <person name="Johnson C.M."/>
            <person name="Martin S.L."/>
            <person name="Land M.L."/>
            <person name="Lu T.Y."/>
            <person name="Schadt C.W."/>
            <person name="Doktycz M.J."/>
            <person name="Pelletier D.A."/>
        </authorList>
    </citation>
    <scope>NUCLEOTIDE SEQUENCE [LARGE SCALE GENOMIC DNA]</scope>
    <source>
        <strain evidence="2 3">CF314</strain>
    </source>
</reference>
<dbReference type="AlphaFoldDB" id="J3CC17"/>
<proteinExistence type="predicted"/>
<feature type="signal peptide" evidence="1">
    <location>
        <begin position="1"/>
        <end position="22"/>
    </location>
</feature>
<organism evidence="2 3">
    <name type="scientific">Chryseobacterium populi</name>
    <dbReference type="NCBI Taxonomy" id="1144316"/>
    <lineage>
        <taxon>Bacteria</taxon>
        <taxon>Pseudomonadati</taxon>
        <taxon>Bacteroidota</taxon>
        <taxon>Flavobacteriia</taxon>
        <taxon>Flavobacteriales</taxon>
        <taxon>Weeksellaceae</taxon>
        <taxon>Chryseobacterium group</taxon>
        <taxon>Chryseobacterium</taxon>
    </lineage>
</organism>
<evidence type="ECO:0000313" key="2">
    <source>
        <dbReference type="EMBL" id="EJL68554.1"/>
    </source>
</evidence>
<sequence>MNKFNLSGLLLAFAILSFTACSEDKTEPQKTSLLENYSFTATGIYPEGIDFDTDNNRFVIASFNKGTVYTLSSDGKNFTPFINDPNIVAALGTYTDEINDRIIVVSGDAGASEKSGNNGSTAGQIAYTGIYNSKTGALIKGIDLKPLVTTGGVFPNDIAMDNNGNIYITDSFSPVIYKINKDYNTSIFADHASFSAPAGSFGLNGIVYHNDGYFVVAHTQGEKLFKVKVADAAVSEITGIGNTIKTPDGLEWSNNNLAVVENGLGDGKIHLISSNNGWASASKIKEVSIGKNEFPTTAFAADNGNLYVINSYLGKLLGGDKTHANYQIRGFKL</sequence>
<feature type="chain" id="PRO_5003762877" description="SMP-30/Gluconolactonase/LRE-like region domain-containing protein" evidence="1">
    <location>
        <begin position="23"/>
        <end position="333"/>
    </location>
</feature>
<gene>
    <name evidence="2" type="ORF">PMI13_03576</name>
</gene>
<dbReference type="RefSeq" id="WP_007846204.1">
    <property type="nucleotide sequence ID" value="NZ_AKJY01000091.1"/>
</dbReference>
<accession>J3CC17</accession>
<dbReference type="SUPFAM" id="SSF101898">
    <property type="entry name" value="NHL repeat"/>
    <property type="match status" value="1"/>
</dbReference>